<sequence length="192" mass="19051">MRALVRGLGRLLAVVLLGAAMLAPAAAAQAHDALESTNPANGAALEAVPASVVLTFDHTPIGVGTEIQVKDATGINQSDGPANIVDNNVTQPIKPGAPAGAYTVVWRVVSSDSHPIEGTFTFTARAAGGGSAAATTQQPAATATAPATATAAPSSASSPAVPLWIAIGAGAVVLIAALAFFVRRSIRRAAED</sequence>
<dbReference type="RefSeq" id="WP_229230899.1">
    <property type="nucleotide sequence ID" value="NZ_AP024525.1"/>
</dbReference>
<dbReference type="InterPro" id="IPR014755">
    <property type="entry name" value="Cu-Rt/internalin_Ig-like"/>
</dbReference>
<dbReference type="Pfam" id="PF04234">
    <property type="entry name" value="CopC"/>
    <property type="match status" value="1"/>
</dbReference>
<dbReference type="SUPFAM" id="SSF81296">
    <property type="entry name" value="E set domains"/>
    <property type="match status" value="1"/>
</dbReference>
<organism evidence="8 9">
    <name type="scientific">Sinomonas cyclohexanicum</name>
    <name type="common">Corynebacterium cyclohexanicum</name>
    <dbReference type="NCBI Taxonomy" id="322009"/>
    <lineage>
        <taxon>Bacteria</taxon>
        <taxon>Bacillati</taxon>
        <taxon>Actinomycetota</taxon>
        <taxon>Actinomycetes</taxon>
        <taxon>Micrococcales</taxon>
        <taxon>Micrococcaceae</taxon>
        <taxon>Sinomonas</taxon>
    </lineage>
</organism>
<evidence type="ECO:0000256" key="1">
    <source>
        <dbReference type="ARBA" id="ARBA00004196"/>
    </source>
</evidence>
<dbReference type="EMBL" id="AP024525">
    <property type="protein sequence ID" value="BCT78281.1"/>
    <property type="molecule type" value="Genomic_DNA"/>
</dbReference>
<proteinExistence type="predicted"/>
<protein>
    <submittedName>
        <fullName evidence="8">Copper resistance protein</fullName>
    </submittedName>
</protein>
<feature type="chain" id="PRO_5045593169" evidence="6">
    <location>
        <begin position="28"/>
        <end position="192"/>
    </location>
</feature>
<comment type="subcellular location">
    <subcellularLocation>
        <location evidence="1">Cell envelope</location>
    </subcellularLocation>
</comment>
<dbReference type="InterPro" id="IPR032694">
    <property type="entry name" value="CopC/D"/>
</dbReference>
<feature type="transmembrane region" description="Helical" evidence="5">
    <location>
        <begin position="163"/>
        <end position="182"/>
    </location>
</feature>
<keyword evidence="5" id="KW-0472">Membrane</keyword>
<dbReference type="InterPro" id="IPR007348">
    <property type="entry name" value="CopC_dom"/>
</dbReference>
<evidence type="ECO:0000256" key="3">
    <source>
        <dbReference type="ARBA" id="ARBA00022729"/>
    </source>
</evidence>
<keyword evidence="5" id="KW-1133">Transmembrane helix</keyword>
<evidence type="ECO:0000313" key="8">
    <source>
        <dbReference type="EMBL" id="BCT78281.1"/>
    </source>
</evidence>
<gene>
    <name evidence="8" type="primary">pcoC</name>
    <name evidence="8" type="ORF">SCMU_41230</name>
</gene>
<name>A0ABM7Q135_SINCY</name>
<evidence type="ECO:0000313" key="9">
    <source>
        <dbReference type="Proteomes" id="UP001319861"/>
    </source>
</evidence>
<keyword evidence="4" id="KW-0186">Copper</keyword>
<keyword evidence="3 6" id="KW-0732">Signal</keyword>
<evidence type="ECO:0000259" key="7">
    <source>
        <dbReference type="Pfam" id="PF04234"/>
    </source>
</evidence>
<keyword evidence="2" id="KW-0479">Metal-binding</keyword>
<dbReference type="Gene3D" id="2.60.40.1220">
    <property type="match status" value="1"/>
</dbReference>
<evidence type="ECO:0000256" key="2">
    <source>
        <dbReference type="ARBA" id="ARBA00022723"/>
    </source>
</evidence>
<dbReference type="Proteomes" id="UP001319861">
    <property type="component" value="Chromosome"/>
</dbReference>
<feature type="domain" description="CopC" evidence="7">
    <location>
        <begin position="31"/>
        <end position="123"/>
    </location>
</feature>
<feature type="signal peptide" evidence="6">
    <location>
        <begin position="1"/>
        <end position="27"/>
    </location>
</feature>
<evidence type="ECO:0000256" key="5">
    <source>
        <dbReference type="SAM" id="Phobius"/>
    </source>
</evidence>
<dbReference type="PANTHER" id="PTHR34820">
    <property type="entry name" value="INNER MEMBRANE PROTEIN YEBZ"/>
    <property type="match status" value="1"/>
</dbReference>
<reference evidence="8 9" key="1">
    <citation type="journal article" date="2021" name="J. Biosci. Bioeng.">
        <title>Identification and characterization of a chc gene cluster responsible for the aromatization pathway of cyclohexanecarboxylate degradation in Sinomonas cyclohexanicum ATCC 51369.</title>
        <authorList>
            <person name="Yamamoto T."/>
            <person name="Hasegawa Y."/>
            <person name="Lau P.C.K."/>
            <person name="Iwaki H."/>
        </authorList>
    </citation>
    <scope>NUCLEOTIDE SEQUENCE [LARGE SCALE GENOMIC DNA]</scope>
    <source>
        <strain evidence="8 9">ATCC 51369</strain>
    </source>
</reference>
<keyword evidence="9" id="KW-1185">Reference proteome</keyword>
<keyword evidence="5" id="KW-0812">Transmembrane</keyword>
<accession>A0ABM7Q135</accession>
<evidence type="ECO:0000256" key="4">
    <source>
        <dbReference type="ARBA" id="ARBA00023008"/>
    </source>
</evidence>
<dbReference type="InterPro" id="IPR014756">
    <property type="entry name" value="Ig_E-set"/>
</dbReference>
<evidence type="ECO:0000256" key="6">
    <source>
        <dbReference type="SAM" id="SignalP"/>
    </source>
</evidence>
<dbReference type="PANTHER" id="PTHR34820:SF4">
    <property type="entry name" value="INNER MEMBRANE PROTEIN YEBZ"/>
    <property type="match status" value="1"/>
</dbReference>